<evidence type="ECO:0000256" key="6">
    <source>
        <dbReference type="ARBA" id="ARBA00022882"/>
    </source>
</evidence>
<dbReference type="Gene3D" id="1.20.120.350">
    <property type="entry name" value="Voltage-gated potassium channels. Chain C"/>
    <property type="match status" value="1"/>
</dbReference>
<reference evidence="16 17" key="1">
    <citation type="journal article" date="2016" name="Nat. Commun.">
        <title>Ectomycorrhizal ecology is imprinted in the genome of the dominant symbiotic fungus Cenococcum geophilum.</title>
        <authorList>
            <consortium name="DOE Joint Genome Institute"/>
            <person name="Peter M."/>
            <person name="Kohler A."/>
            <person name="Ohm R.A."/>
            <person name="Kuo A."/>
            <person name="Krutzmann J."/>
            <person name="Morin E."/>
            <person name="Arend M."/>
            <person name="Barry K.W."/>
            <person name="Binder M."/>
            <person name="Choi C."/>
            <person name="Clum A."/>
            <person name="Copeland A."/>
            <person name="Grisel N."/>
            <person name="Haridas S."/>
            <person name="Kipfer T."/>
            <person name="LaButti K."/>
            <person name="Lindquist E."/>
            <person name="Lipzen A."/>
            <person name="Maire R."/>
            <person name="Meier B."/>
            <person name="Mihaltcheva S."/>
            <person name="Molinier V."/>
            <person name="Murat C."/>
            <person name="Poggeler S."/>
            <person name="Quandt C.A."/>
            <person name="Sperisen C."/>
            <person name="Tritt A."/>
            <person name="Tisserant E."/>
            <person name="Crous P.W."/>
            <person name="Henrissat B."/>
            <person name="Nehls U."/>
            <person name="Egli S."/>
            <person name="Spatafora J.W."/>
            <person name="Grigoriev I.V."/>
            <person name="Martin F.M."/>
        </authorList>
    </citation>
    <scope>NUCLEOTIDE SEQUENCE [LARGE SCALE GENOMIC DNA]</scope>
    <source>
        <strain evidence="16 17">CBS 459.81</strain>
    </source>
</reference>
<evidence type="ECO:0000256" key="5">
    <source>
        <dbReference type="ARBA" id="ARBA00022692"/>
    </source>
</evidence>
<keyword evidence="6" id="KW-0851">Voltage-gated channel</keyword>
<dbReference type="InterPro" id="IPR031846">
    <property type="entry name" value="Hvcn1"/>
</dbReference>
<keyword evidence="10 14" id="KW-0472">Membrane</keyword>
<dbReference type="PANTHER" id="PTHR46480">
    <property type="entry name" value="F20B24.22"/>
    <property type="match status" value="1"/>
</dbReference>
<protein>
    <recommendedName>
        <fullName evidence="2">Voltage-gated hydrogen channel 1</fullName>
    </recommendedName>
    <alternativeName>
        <fullName evidence="12">Hydrogen voltage-gated channel 1</fullName>
    </alternativeName>
</protein>
<accession>A0A8E2ECH8</accession>
<evidence type="ECO:0000256" key="4">
    <source>
        <dbReference type="ARBA" id="ARBA00022475"/>
    </source>
</evidence>
<dbReference type="InterPro" id="IPR027359">
    <property type="entry name" value="Volt_channel_dom_sf"/>
</dbReference>
<keyword evidence="3" id="KW-0813">Transport</keyword>
<evidence type="ECO:0000256" key="11">
    <source>
        <dbReference type="ARBA" id="ARBA00023303"/>
    </source>
</evidence>
<keyword evidence="8 13" id="KW-0175">Coiled coil</keyword>
<keyword evidence="11" id="KW-0407">Ion channel</keyword>
<keyword evidence="4" id="KW-1003">Cell membrane</keyword>
<feature type="transmembrane region" description="Helical" evidence="14">
    <location>
        <begin position="88"/>
        <end position="111"/>
    </location>
</feature>
<evidence type="ECO:0000256" key="9">
    <source>
        <dbReference type="ARBA" id="ARBA00023065"/>
    </source>
</evidence>
<feature type="coiled-coil region" evidence="13">
    <location>
        <begin position="165"/>
        <end position="199"/>
    </location>
</feature>
<evidence type="ECO:0000256" key="13">
    <source>
        <dbReference type="SAM" id="Coils"/>
    </source>
</evidence>
<evidence type="ECO:0000256" key="3">
    <source>
        <dbReference type="ARBA" id="ARBA00022448"/>
    </source>
</evidence>
<feature type="transmembrane region" description="Helical" evidence="14">
    <location>
        <begin position="49"/>
        <end position="68"/>
    </location>
</feature>
<evidence type="ECO:0000313" key="16">
    <source>
        <dbReference type="EMBL" id="OCK81457.1"/>
    </source>
</evidence>
<organism evidence="16 17">
    <name type="scientific">Lepidopterella palustris CBS 459.81</name>
    <dbReference type="NCBI Taxonomy" id="1314670"/>
    <lineage>
        <taxon>Eukaryota</taxon>
        <taxon>Fungi</taxon>
        <taxon>Dikarya</taxon>
        <taxon>Ascomycota</taxon>
        <taxon>Pezizomycotina</taxon>
        <taxon>Dothideomycetes</taxon>
        <taxon>Pleosporomycetidae</taxon>
        <taxon>Mytilinidiales</taxon>
        <taxon>Argynnaceae</taxon>
        <taxon>Lepidopterella</taxon>
    </lineage>
</organism>
<dbReference type="Proteomes" id="UP000250266">
    <property type="component" value="Unassembled WGS sequence"/>
</dbReference>
<dbReference type="OrthoDB" id="427456at2759"/>
<dbReference type="EMBL" id="KV744920">
    <property type="protein sequence ID" value="OCK81457.1"/>
    <property type="molecule type" value="Genomic_DNA"/>
</dbReference>
<evidence type="ECO:0000256" key="12">
    <source>
        <dbReference type="ARBA" id="ARBA00031989"/>
    </source>
</evidence>
<gene>
    <name evidence="16" type="ORF">K432DRAFT_442360</name>
</gene>
<evidence type="ECO:0000256" key="2">
    <source>
        <dbReference type="ARBA" id="ARBA00015897"/>
    </source>
</evidence>
<keyword evidence="17" id="KW-1185">Reference proteome</keyword>
<dbReference type="GO" id="GO:0030171">
    <property type="term" value="F:voltage-gated proton channel activity"/>
    <property type="evidence" value="ECO:0007669"/>
    <property type="project" value="InterPro"/>
</dbReference>
<keyword evidence="9" id="KW-0406">Ion transport</keyword>
<dbReference type="AlphaFoldDB" id="A0A8E2ECH8"/>
<dbReference type="InterPro" id="IPR005821">
    <property type="entry name" value="Ion_trans_dom"/>
</dbReference>
<sequence length="214" mass="24166">MSSEARPLLDSSYSADECSRSWTSRLRTSRIEGSRLWLQRFLTSKAGHYSILLLVSLDVSCIFADFVINLFTCEARSPKSGYNTALEVLGIVSLVFSCLFMVELLASVWAFGNEYFKSKFHCFDALVIVAGFTVDILLRGVIEEVASLVVILRLWRVVKIIEELSVGAQEQTEGLLERIADLEEENRDLKAELQHLKANLPTNDAEDVQSVRYY</sequence>
<evidence type="ECO:0000259" key="15">
    <source>
        <dbReference type="Pfam" id="PF00520"/>
    </source>
</evidence>
<evidence type="ECO:0000256" key="10">
    <source>
        <dbReference type="ARBA" id="ARBA00023136"/>
    </source>
</evidence>
<dbReference type="Pfam" id="PF00520">
    <property type="entry name" value="Ion_trans"/>
    <property type="match status" value="1"/>
</dbReference>
<evidence type="ECO:0000313" key="17">
    <source>
        <dbReference type="Proteomes" id="UP000250266"/>
    </source>
</evidence>
<name>A0A8E2ECH8_9PEZI</name>
<feature type="transmembrane region" description="Helical" evidence="14">
    <location>
        <begin position="123"/>
        <end position="142"/>
    </location>
</feature>
<dbReference type="PANTHER" id="PTHR46480:SF1">
    <property type="entry name" value="VOLTAGE-GATED HYDROGEN CHANNEL 1"/>
    <property type="match status" value="1"/>
</dbReference>
<comment type="subcellular location">
    <subcellularLocation>
        <location evidence="1">Cell membrane</location>
        <topology evidence="1">Multi-pass membrane protein</topology>
    </subcellularLocation>
</comment>
<keyword evidence="5 14" id="KW-0812">Transmembrane</keyword>
<dbReference type="GO" id="GO:0005886">
    <property type="term" value="C:plasma membrane"/>
    <property type="evidence" value="ECO:0007669"/>
    <property type="project" value="UniProtKB-SubCell"/>
</dbReference>
<evidence type="ECO:0000256" key="7">
    <source>
        <dbReference type="ARBA" id="ARBA00022989"/>
    </source>
</evidence>
<evidence type="ECO:0000256" key="14">
    <source>
        <dbReference type="SAM" id="Phobius"/>
    </source>
</evidence>
<evidence type="ECO:0000256" key="1">
    <source>
        <dbReference type="ARBA" id="ARBA00004651"/>
    </source>
</evidence>
<proteinExistence type="predicted"/>
<evidence type="ECO:0000256" key="8">
    <source>
        <dbReference type="ARBA" id="ARBA00023054"/>
    </source>
</evidence>
<feature type="domain" description="Ion transport" evidence="15">
    <location>
        <begin position="67"/>
        <end position="162"/>
    </location>
</feature>
<dbReference type="GO" id="GO:0034702">
    <property type="term" value="C:monoatomic ion channel complex"/>
    <property type="evidence" value="ECO:0007669"/>
    <property type="project" value="UniProtKB-KW"/>
</dbReference>
<keyword evidence="7 14" id="KW-1133">Transmembrane helix</keyword>